<dbReference type="Proteomes" id="UP001219525">
    <property type="component" value="Unassembled WGS sequence"/>
</dbReference>
<proteinExistence type="predicted"/>
<name>A0AAD6UN32_9AGAR</name>
<feature type="compositionally biased region" description="Pro residues" evidence="1">
    <location>
        <begin position="135"/>
        <end position="153"/>
    </location>
</feature>
<feature type="region of interest" description="Disordered" evidence="1">
    <location>
        <begin position="1"/>
        <end position="42"/>
    </location>
</feature>
<evidence type="ECO:0000256" key="1">
    <source>
        <dbReference type="SAM" id="MobiDB-lite"/>
    </source>
</evidence>
<organism evidence="2 3">
    <name type="scientific">Mycena pura</name>
    <dbReference type="NCBI Taxonomy" id="153505"/>
    <lineage>
        <taxon>Eukaryota</taxon>
        <taxon>Fungi</taxon>
        <taxon>Dikarya</taxon>
        <taxon>Basidiomycota</taxon>
        <taxon>Agaricomycotina</taxon>
        <taxon>Agaricomycetes</taxon>
        <taxon>Agaricomycetidae</taxon>
        <taxon>Agaricales</taxon>
        <taxon>Marasmiineae</taxon>
        <taxon>Mycenaceae</taxon>
        <taxon>Mycena</taxon>
    </lineage>
</organism>
<gene>
    <name evidence="2" type="ORF">GGX14DRAFT_601470</name>
</gene>
<dbReference type="EMBL" id="JARJCW010000139">
    <property type="protein sequence ID" value="KAJ7190974.1"/>
    <property type="molecule type" value="Genomic_DNA"/>
</dbReference>
<feature type="region of interest" description="Disordered" evidence="1">
    <location>
        <begin position="200"/>
        <end position="308"/>
    </location>
</feature>
<evidence type="ECO:0000313" key="3">
    <source>
        <dbReference type="Proteomes" id="UP001219525"/>
    </source>
</evidence>
<feature type="compositionally biased region" description="Low complexity" evidence="1">
    <location>
        <begin position="154"/>
        <end position="164"/>
    </location>
</feature>
<protein>
    <submittedName>
        <fullName evidence="2">Uncharacterized protein</fullName>
    </submittedName>
</protein>
<reference evidence="2" key="1">
    <citation type="submission" date="2023-03" db="EMBL/GenBank/DDBJ databases">
        <title>Massive genome expansion in bonnet fungi (Mycena s.s.) driven by repeated elements and novel gene families across ecological guilds.</title>
        <authorList>
            <consortium name="Lawrence Berkeley National Laboratory"/>
            <person name="Harder C.B."/>
            <person name="Miyauchi S."/>
            <person name="Viragh M."/>
            <person name="Kuo A."/>
            <person name="Thoen E."/>
            <person name="Andreopoulos B."/>
            <person name="Lu D."/>
            <person name="Skrede I."/>
            <person name="Drula E."/>
            <person name="Henrissat B."/>
            <person name="Morin E."/>
            <person name="Kohler A."/>
            <person name="Barry K."/>
            <person name="LaButti K."/>
            <person name="Morin E."/>
            <person name="Salamov A."/>
            <person name="Lipzen A."/>
            <person name="Mereny Z."/>
            <person name="Hegedus B."/>
            <person name="Baldrian P."/>
            <person name="Stursova M."/>
            <person name="Weitz H."/>
            <person name="Taylor A."/>
            <person name="Grigoriev I.V."/>
            <person name="Nagy L.G."/>
            <person name="Martin F."/>
            <person name="Kauserud H."/>
        </authorList>
    </citation>
    <scope>NUCLEOTIDE SEQUENCE</scope>
    <source>
        <strain evidence="2">9144</strain>
    </source>
</reference>
<dbReference type="AlphaFoldDB" id="A0AAD6UN32"/>
<feature type="compositionally biased region" description="Pro residues" evidence="1">
    <location>
        <begin position="106"/>
        <end position="120"/>
    </location>
</feature>
<evidence type="ECO:0000313" key="2">
    <source>
        <dbReference type="EMBL" id="KAJ7190974.1"/>
    </source>
</evidence>
<sequence length="389" mass="41708">MSPTTRPATPASASVRARAGSIMSMDSTTDAIPPTTHVIPPPDRQRLVRSIRKIKSLLGETPVVEALTTQTKTTQFLTPASAAGIFRHASASLSSLALPFQRSEPSPSPSRPHTPTLPAPDRPRPSLVLRVPDIFEPPPSPLSPGFGPTPPSPLSESEAEASSPRAHRLRLAKVTRTLGERIPPALVAAAPRARVTRWRRPSMRTAREASATLEQGDAPVPVPAQPAQKRRPSFRAESFISMTPDPAPTAPPSPRDESVPSSPLGEVHVHPVQQSPESLSGPPRAFSPVRDAGSRAPAPAARPDSTAFATLGVPVPTTHEERHGYSGPFVATAHRIPQLQPPPYHAAAQAELEEGPRLVQRRENSWTGEWVGTVGNMDDVMRQLRGLKR</sequence>
<feature type="region of interest" description="Disordered" evidence="1">
    <location>
        <begin position="100"/>
        <end position="166"/>
    </location>
</feature>
<comment type="caution">
    <text evidence="2">The sequence shown here is derived from an EMBL/GenBank/DDBJ whole genome shotgun (WGS) entry which is preliminary data.</text>
</comment>
<feature type="compositionally biased region" description="Low complexity" evidence="1">
    <location>
        <begin position="290"/>
        <end position="307"/>
    </location>
</feature>
<keyword evidence="3" id="KW-1185">Reference proteome</keyword>
<accession>A0AAD6UN32</accession>